<accession>A0A9P9H1S8</accession>
<proteinExistence type="predicted"/>
<dbReference type="AlphaFoldDB" id="A0A9P9H1S8"/>
<dbReference type="Proteomes" id="UP000736672">
    <property type="component" value="Unassembled WGS sequence"/>
</dbReference>
<organism evidence="1 2">
    <name type="scientific">Fusarium solani</name>
    <name type="common">Filamentous fungus</name>
    <dbReference type="NCBI Taxonomy" id="169388"/>
    <lineage>
        <taxon>Eukaryota</taxon>
        <taxon>Fungi</taxon>
        <taxon>Dikarya</taxon>
        <taxon>Ascomycota</taxon>
        <taxon>Pezizomycotina</taxon>
        <taxon>Sordariomycetes</taxon>
        <taxon>Hypocreomycetidae</taxon>
        <taxon>Hypocreales</taxon>
        <taxon>Nectriaceae</taxon>
        <taxon>Fusarium</taxon>
        <taxon>Fusarium solani species complex</taxon>
    </lineage>
</organism>
<name>A0A9P9H1S8_FUSSL</name>
<comment type="caution">
    <text evidence="1">The sequence shown here is derived from an EMBL/GenBank/DDBJ whole genome shotgun (WGS) entry which is preliminary data.</text>
</comment>
<sequence>MLPSPSLSVASSHTLEALDDVIGDMDELVRVNSRPEATGLSSPIPYCSPTEVKRAVVECTRRWEDEGYPEGICLGTEWIDDEGILQFREIEKVEMCLSLMRVNPAVVDDGPLRLALGSQHGHVVVCYMTLLTAMMTWSIMWMAENPVGVEMLDPRIMGERLRDLCMLDDGVIVADVFVEMLSSIPVRTLTGDQLKSEMSERAFDRIWVMGHQWMHERDFYFRCLCGEAYEEIMMQWRRIMEVVVD</sequence>
<keyword evidence="2" id="KW-1185">Reference proteome</keyword>
<evidence type="ECO:0000313" key="2">
    <source>
        <dbReference type="Proteomes" id="UP000736672"/>
    </source>
</evidence>
<gene>
    <name evidence="1" type="ORF">B0J15DRAFT_562009</name>
</gene>
<reference evidence="1" key="1">
    <citation type="journal article" date="2021" name="Nat. Commun.">
        <title>Genetic determinants of endophytism in the Arabidopsis root mycobiome.</title>
        <authorList>
            <person name="Mesny F."/>
            <person name="Miyauchi S."/>
            <person name="Thiergart T."/>
            <person name="Pickel B."/>
            <person name="Atanasova L."/>
            <person name="Karlsson M."/>
            <person name="Huettel B."/>
            <person name="Barry K.W."/>
            <person name="Haridas S."/>
            <person name="Chen C."/>
            <person name="Bauer D."/>
            <person name="Andreopoulos W."/>
            <person name="Pangilinan J."/>
            <person name="LaButti K."/>
            <person name="Riley R."/>
            <person name="Lipzen A."/>
            <person name="Clum A."/>
            <person name="Drula E."/>
            <person name="Henrissat B."/>
            <person name="Kohler A."/>
            <person name="Grigoriev I.V."/>
            <person name="Martin F.M."/>
            <person name="Hacquard S."/>
        </authorList>
    </citation>
    <scope>NUCLEOTIDE SEQUENCE</scope>
    <source>
        <strain evidence="1">FSSC 5 MPI-SDFR-AT-0091</strain>
    </source>
</reference>
<protein>
    <submittedName>
        <fullName evidence="1">Uncharacterized protein</fullName>
    </submittedName>
</protein>
<dbReference type="EMBL" id="JAGTJS010000013">
    <property type="protein sequence ID" value="KAH7249580.1"/>
    <property type="molecule type" value="Genomic_DNA"/>
</dbReference>
<evidence type="ECO:0000313" key="1">
    <source>
        <dbReference type="EMBL" id="KAH7249580.1"/>
    </source>
</evidence>